<keyword evidence="14" id="KW-1185">Reference proteome</keyword>
<dbReference type="Gene3D" id="3.40.50.2020">
    <property type="match status" value="2"/>
</dbReference>
<dbReference type="RefSeq" id="WP_346820921.1">
    <property type="nucleotide sequence ID" value="NZ_JBDKWZ010000004.1"/>
</dbReference>
<dbReference type="CDD" id="cd06223">
    <property type="entry name" value="PRTases_typeI"/>
    <property type="match status" value="1"/>
</dbReference>
<dbReference type="NCBIfam" id="TIGR01251">
    <property type="entry name" value="ribP_PPkin"/>
    <property type="match status" value="1"/>
</dbReference>
<evidence type="ECO:0000256" key="2">
    <source>
        <dbReference type="ARBA" id="ARBA00022679"/>
    </source>
</evidence>
<dbReference type="PANTHER" id="PTHR10210:SF41">
    <property type="entry name" value="RIBOSE-PHOSPHATE PYROPHOSPHOKINASE 1, CHLOROPLASTIC"/>
    <property type="match status" value="1"/>
</dbReference>
<evidence type="ECO:0000256" key="5">
    <source>
        <dbReference type="ARBA" id="ARBA00022741"/>
    </source>
</evidence>
<evidence type="ECO:0000256" key="1">
    <source>
        <dbReference type="ARBA" id="ARBA00013247"/>
    </source>
</evidence>
<reference evidence="13 14" key="1">
    <citation type="submission" date="2024-04" db="EMBL/GenBank/DDBJ databases">
        <title>Novel genus in family Flammeovirgaceae.</title>
        <authorList>
            <person name="Nguyen T.H."/>
            <person name="Vuong T.Q."/>
            <person name="Le H."/>
            <person name="Kim S.-G."/>
        </authorList>
    </citation>
    <scope>NUCLEOTIDE SEQUENCE [LARGE SCALE GENOMIC DNA]</scope>
    <source>
        <strain evidence="13 14">JCM 23209</strain>
    </source>
</reference>
<dbReference type="Pfam" id="PF13793">
    <property type="entry name" value="Pribosyltran_N"/>
    <property type="match status" value="1"/>
</dbReference>
<dbReference type="InterPro" id="IPR029057">
    <property type="entry name" value="PRTase-like"/>
</dbReference>
<dbReference type="Proteomes" id="UP001403385">
    <property type="component" value="Unassembled WGS sequence"/>
</dbReference>
<organism evidence="13 14">
    <name type="scientific">Rapidithrix thailandica</name>
    <dbReference type="NCBI Taxonomy" id="413964"/>
    <lineage>
        <taxon>Bacteria</taxon>
        <taxon>Pseudomonadati</taxon>
        <taxon>Bacteroidota</taxon>
        <taxon>Cytophagia</taxon>
        <taxon>Cytophagales</taxon>
        <taxon>Flammeovirgaceae</taxon>
        <taxon>Rapidithrix</taxon>
    </lineage>
</organism>
<dbReference type="AlphaFoldDB" id="A0AAW9S5A5"/>
<evidence type="ECO:0000256" key="3">
    <source>
        <dbReference type="ARBA" id="ARBA00022723"/>
    </source>
</evidence>
<dbReference type="EC" id="2.7.6.1" evidence="1"/>
<dbReference type="InterPro" id="IPR000836">
    <property type="entry name" value="PRTase_dom"/>
</dbReference>
<dbReference type="GO" id="GO:0006164">
    <property type="term" value="P:purine nucleotide biosynthetic process"/>
    <property type="evidence" value="ECO:0007669"/>
    <property type="project" value="TreeGrafter"/>
</dbReference>
<evidence type="ECO:0000256" key="7">
    <source>
        <dbReference type="ARBA" id="ARBA00022840"/>
    </source>
</evidence>
<dbReference type="InterPro" id="IPR029099">
    <property type="entry name" value="Pribosyltran_N"/>
</dbReference>
<feature type="domain" description="Ribose-phosphate pyrophosphokinase N-terminal" evidence="12">
    <location>
        <begin position="9"/>
        <end position="140"/>
    </location>
</feature>
<gene>
    <name evidence="13" type="ORF">AAG747_09470</name>
</gene>
<dbReference type="SUPFAM" id="SSF53271">
    <property type="entry name" value="PRTase-like"/>
    <property type="match status" value="1"/>
</dbReference>
<dbReference type="GO" id="GO:0000287">
    <property type="term" value="F:magnesium ion binding"/>
    <property type="evidence" value="ECO:0007669"/>
    <property type="project" value="InterPro"/>
</dbReference>
<keyword evidence="5" id="KW-0547">Nucleotide-binding</keyword>
<proteinExistence type="inferred from homology"/>
<dbReference type="PANTHER" id="PTHR10210">
    <property type="entry name" value="RIBOSE-PHOSPHATE DIPHOSPHOKINASE FAMILY MEMBER"/>
    <property type="match status" value="1"/>
</dbReference>
<evidence type="ECO:0000259" key="11">
    <source>
        <dbReference type="Pfam" id="PF00156"/>
    </source>
</evidence>
<dbReference type="GO" id="GO:0006015">
    <property type="term" value="P:5-phosphoribose 1-diphosphate biosynthetic process"/>
    <property type="evidence" value="ECO:0007669"/>
    <property type="project" value="TreeGrafter"/>
</dbReference>
<keyword evidence="8" id="KW-0460">Magnesium</keyword>
<evidence type="ECO:0000256" key="4">
    <source>
        <dbReference type="ARBA" id="ARBA00022727"/>
    </source>
</evidence>
<evidence type="ECO:0000256" key="6">
    <source>
        <dbReference type="ARBA" id="ARBA00022777"/>
    </source>
</evidence>
<dbReference type="GO" id="GO:0002189">
    <property type="term" value="C:ribose phosphate diphosphokinase complex"/>
    <property type="evidence" value="ECO:0007669"/>
    <property type="project" value="TreeGrafter"/>
</dbReference>
<keyword evidence="3" id="KW-0479">Metal-binding</keyword>
<keyword evidence="4 10" id="KW-0545">Nucleotide biosynthesis</keyword>
<comment type="catalytic activity">
    <reaction evidence="9">
        <text>D-ribose 5-phosphate + ATP = 5-phospho-alpha-D-ribose 1-diphosphate + AMP + H(+)</text>
        <dbReference type="Rhea" id="RHEA:15609"/>
        <dbReference type="ChEBI" id="CHEBI:15378"/>
        <dbReference type="ChEBI" id="CHEBI:30616"/>
        <dbReference type="ChEBI" id="CHEBI:58017"/>
        <dbReference type="ChEBI" id="CHEBI:78346"/>
        <dbReference type="ChEBI" id="CHEBI:456215"/>
        <dbReference type="EC" id="2.7.6.1"/>
    </reaction>
</comment>
<dbReference type="GO" id="GO:0005737">
    <property type="term" value="C:cytoplasm"/>
    <property type="evidence" value="ECO:0007669"/>
    <property type="project" value="TreeGrafter"/>
</dbReference>
<evidence type="ECO:0000259" key="12">
    <source>
        <dbReference type="Pfam" id="PF13793"/>
    </source>
</evidence>
<dbReference type="InterPro" id="IPR005946">
    <property type="entry name" value="Rib-P_diPkinase"/>
</dbReference>
<dbReference type="FunFam" id="3.40.50.2020:FF:000007">
    <property type="entry name" value="Ribose-phosphate pyrophosphokinase"/>
    <property type="match status" value="1"/>
</dbReference>
<dbReference type="GO" id="GO:0016301">
    <property type="term" value="F:kinase activity"/>
    <property type="evidence" value="ECO:0007669"/>
    <property type="project" value="UniProtKB-KW"/>
</dbReference>
<evidence type="ECO:0000313" key="14">
    <source>
        <dbReference type="Proteomes" id="UP001403385"/>
    </source>
</evidence>
<sequence>MTNKTRGELKIFACRSGERFADAIVRSLNEQVSSSVRPQRFQKCQMDTLDFANGESKVRVRDTVRGADTYVVQQCFDPTSERTIQDNAIEALQAVRALKSAGAYKVTLVLPEHPWARQDKSKGRETITSRLFADFVQVAGADNVLTTDLHADQITGFYDATITKIDNLRASHVLLEFIKQLYDEETLKDLVVMAPDSGGAPKAEYYAKMLGTKMAHAHKTRSNVIANKVEGLEVLGEVENKHVFVIDDMVDTGGSARTLCEKLFDKGVKSIKFGCTHGLFNKGGLDKLTELGIHVVTTDTIPRTEEFLKQYEGKLTCVSLSSNFAEAIYCLNQNESLESVYGE</sequence>
<dbReference type="GO" id="GO:0005524">
    <property type="term" value="F:ATP binding"/>
    <property type="evidence" value="ECO:0007669"/>
    <property type="project" value="UniProtKB-KW"/>
</dbReference>
<feature type="domain" description="Phosphoribosyltransferase" evidence="11">
    <location>
        <begin position="176"/>
        <end position="277"/>
    </location>
</feature>
<comment type="caution">
    <text evidence="13">The sequence shown here is derived from an EMBL/GenBank/DDBJ whole genome shotgun (WGS) entry which is preliminary data.</text>
</comment>
<dbReference type="SMART" id="SM01400">
    <property type="entry name" value="Pribosyltran_N"/>
    <property type="match status" value="1"/>
</dbReference>
<name>A0AAW9S5A5_9BACT</name>
<evidence type="ECO:0000256" key="10">
    <source>
        <dbReference type="RuleBase" id="RU004324"/>
    </source>
</evidence>
<dbReference type="EMBL" id="JBDKWZ010000004">
    <property type="protein sequence ID" value="MEN7548139.1"/>
    <property type="molecule type" value="Genomic_DNA"/>
</dbReference>
<comment type="similarity">
    <text evidence="10">Belongs to the ribose-phosphate pyrophosphokinase family.</text>
</comment>
<evidence type="ECO:0000256" key="8">
    <source>
        <dbReference type="ARBA" id="ARBA00022842"/>
    </source>
</evidence>
<keyword evidence="2 13" id="KW-0808">Transferase</keyword>
<evidence type="ECO:0000313" key="13">
    <source>
        <dbReference type="EMBL" id="MEN7548139.1"/>
    </source>
</evidence>
<keyword evidence="6" id="KW-0418">Kinase</keyword>
<keyword evidence="7" id="KW-0067">ATP-binding</keyword>
<accession>A0AAW9S5A5</accession>
<protein>
    <recommendedName>
        <fullName evidence="1">ribose-phosphate diphosphokinase</fullName>
        <ecNumber evidence="1">2.7.6.1</ecNumber>
    </recommendedName>
</protein>
<dbReference type="GO" id="GO:0004749">
    <property type="term" value="F:ribose phosphate diphosphokinase activity"/>
    <property type="evidence" value="ECO:0007669"/>
    <property type="project" value="UniProtKB-EC"/>
</dbReference>
<evidence type="ECO:0000256" key="9">
    <source>
        <dbReference type="ARBA" id="ARBA00049535"/>
    </source>
</evidence>
<dbReference type="Pfam" id="PF00156">
    <property type="entry name" value="Pribosyltran"/>
    <property type="match status" value="1"/>
</dbReference>